<evidence type="ECO:0000313" key="1">
    <source>
        <dbReference type="EMBL" id="QUP56801.1"/>
    </source>
</evidence>
<dbReference type="GeneID" id="97323802"/>
<accession>A0ABX7ZNI1</accession>
<geneLocation type="plasmid" evidence="1 2">
    <name>pLLRS-1</name>
</geneLocation>
<protein>
    <submittedName>
        <fullName evidence="1">Uncharacterized protein</fullName>
    </submittedName>
</protein>
<dbReference type="RefSeq" id="WP_118885023.1">
    <property type="nucleotide sequence ID" value="NZ_CP046730.1"/>
</dbReference>
<name>A0ABX7ZNI1_9RALS</name>
<dbReference type="Proteomes" id="UP000677898">
    <property type="component" value="Plasmid pLLRS-1"/>
</dbReference>
<sequence>MIDFGADIVSGKSVGNIVLGDNVSEYLEEMYSRYHVTVKEYHLPDGAARFAYHLDETLTVVTLPTGSIFSIGCNEKYRGRCNGCIYPGQTMGDVIKVTERQRIFNGCLVTNDDFGFSFVLPQPYDEIADTIGDIPLDLGLEEIYVSDFSAWNPNRQA</sequence>
<dbReference type="EMBL" id="CP046730">
    <property type="protein sequence ID" value="QUP56801.1"/>
    <property type="molecule type" value="Genomic_DNA"/>
</dbReference>
<proteinExistence type="predicted"/>
<keyword evidence="1" id="KW-0614">Plasmid</keyword>
<organism evidence="1 2">
    <name type="scientific">Ralstonia syzygii</name>
    <dbReference type="NCBI Taxonomy" id="28097"/>
    <lineage>
        <taxon>Bacteria</taxon>
        <taxon>Pseudomonadati</taxon>
        <taxon>Pseudomonadota</taxon>
        <taxon>Betaproteobacteria</taxon>
        <taxon>Burkholderiales</taxon>
        <taxon>Burkholderiaceae</taxon>
        <taxon>Ralstonia</taxon>
        <taxon>Ralstonia solanacearum species complex</taxon>
    </lineage>
</organism>
<reference evidence="1 2" key="1">
    <citation type="journal article" date="2021" name="Phytopathology">
        <title>Complete genome sequence of Ralstonia syzygii subsp. indonesiensis strain LLRS-1, isolated from wilted tobacco in China.</title>
        <authorList>
            <person name="Lu C.H."/>
            <person name="Li J.Y."/>
            <person name="Mi M.G."/>
            <person name="Lin Z.L."/>
            <person name="Jiang N."/>
            <person name="Gai X."/>
            <person name="Ma J.H."/>
            <person name="Lei L.P."/>
            <person name="Xia Z.Y."/>
        </authorList>
    </citation>
    <scope>NUCLEOTIDE SEQUENCE [LARGE SCALE GENOMIC DNA]</scope>
    <source>
        <strain evidence="1 2">LLRS-1</strain>
    </source>
</reference>
<evidence type="ECO:0000313" key="2">
    <source>
        <dbReference type="Proteomes" id="UP000677898"/>
    </source>
</evidence>
<keyword evidence="2" id="KW-1185">Reference proteome</keyword>
<gene>
    <name evidence="1" type="ORF">GO998_24530</name>
</gene>